<dbReference type="EMBL" id="AOGT01002096">
    <property type="protein sequence ID" value="EMG46169.1"/>
    <property type="molecule type" value="Genomic_DNA"/>
</dbReference>
<protein>
    <submittedName>
        <fullName evidence="3">Peptidyl-prolyl cis-trans isomerase, putative</fullName>
    </submittedName>
</protein>
<comment type="catalytic activity">
    <reaction evidence="1">
        <text>[protein]-peptidylproline (omega=180) = [protein]-peptidylproline (omega=0)</text>
        <dbReference type="Rhea" id="RHEA:16237"/>
        <dbReference type="Rhea" id="RHEA-COMP:10747"/>
        <dbReference type="Rhea" id="RHEA-COMP:10748"/>
        <dbReference type="ChEBI" id="CHEBI:83833"/>
        <dbReference type="ChEBI" id="CHEBI:83834"/>
        <dbReference type="EC" id="5.2.1.8"/>
    </reaction>
</comment>
<keyword evidence="4" id="KW-1185">Reference proteome</keyword>
<dbReference type="Gene3D" id="2.40.100.10">
    <property type="entry name" value="Cyclophilin-like"/>
    <property type="match status" value="1"/>
</dbReference>
<dbReference type="OrthoDB" id="407558at2759"/>
<dbReference type="AlphaFoldDB" id="M3JUW2"/>
<name>M3JUW2_CANMX</name>
<dbReference type="eggNOG" id="KOG0546">
    <property type="taxonomic scope" value="Eukaryota"/>
</dbReference>
<dbReference type="STRING" id="1245528.M3JUW2"/>
<dbReference type="HOGENOM" id="CLU_1532342_0_0_1"/>
<feature type="domain" description="PPIase cyclophilin-type" evidence="2">
    <location>
        <begin position="1"/>
        <end position="97"/>
    </location>
</feature>
<dbReference type="SUPFAM" id="SSF50891">
    <property type="entry name" value="Cyclophilin-like"/>
    <property type="match status" value="1"/>
</dbReference>
<reference evidence="3 4" key="1">
    <citation type="submission" date="2013-02" db="EMBL/GenBank/DDBJ databases">
        <title>Genome sequence of Candida maltosa Xu316, a potential industrial strain for xylitol and ethanol production.</title>
        <authorList>
            <person name="Yu J."/>
            <person name="Wang Q."/>
            <person name="Geng X."/>
            <person name="Bao W."/>
            <person name="He P."/>
            <person name="Cai J."/>
        </authorList>
    </citation>
    <scope>NUCLEOTIDE SEQUENCE [LARGE SCALE GENOMIC DNA]</scope>
    <source>
        <strain evidence="4">Xu316</strain>
    </source>
</reference>
<evidence type="ECO:0000256" key="1">
    <source>
        <dbReference type="ARBA" id="ARBA00000971"/>
    </source>
</evidence>
<evidence type="ECO:0000313" key="3">
    <source>
        <dbReference type="EMBL" id="EMG46169.1"/>
    </source>
</evidence>
<keyword evidence="3" id="KW-0413">Isomerase</keyword>
<dbReference type="Pfam" id="PF00160">
    <property type="entry name" value="Pro_isomerase"/>
    <property type="match status" value="1"/>
</dbReference>
<proteinExistence type="predicted"/>
<evidence type="ECO:0000313" key="4">
    <source>
        <dbReference type="Proteomes" id="UP000011777"/>
    </source>
</evidence>
<dbReference type="PROSITE" id="PS50072">
    <property type="entry name" value="CSA_PPIASE_2"/>
    <property type="match status" value="1"/>
</dbReference>
<comment type="caution">
    <text evidence="3">The sequence shown here is derived from an EMBL/GenBank/DDBJ whole genome shotgun (WGS) entry which is preliminary data.</text>
</comment>
<dbReference type="GO" id="GO:0003755">
    <property type="term" value="F:peptidyl-prolyl cis-trans isomerase activity"/>
    <property type="evidence" value="ECO:0007669"/>
    <property type="project" value="UniProtKB-EC"/>
</dbReference>
<dbReference type="OMA" id="KLCISAN"/>
<dbReference type="Proteomes" id="UP000011777">
    <property type="component" value="Unassembled WGS sequence"/>
</dbReference>
<organism evidence="3 4">
    <name type="scientific">Candida maltosa (strain Xu316)</name>
    <name type="common">Yeast</name>
    <dbReference type="NCBI Taxonomy" id="1245528"/>
    <lineage>
        <taxon>Eukaryota</taxon>
        <taxon>Fungi</taxon>
        <taxon>Dikarya</taxon>
        <taxon>Ascomycota</taxon>
        <taxon>Saccharomycotina</taxon>
        <taxon>Pichiomycetes</taxon>
        <taxon>Debaryomycetaceae</taxon>
        <taxon>Candida/Lodderomyces clade</taxon>
        <taxon>Candida</taxon>
    </lineage>
</organism>
<evidence type="ECO:0000259" key="2">
    <source>
        <dbReference type="PROSITE" id="PS50072"/>
    </source>
</evidence>
<dbReference type="InterPro" id="IPR029000">
    <property type="entry name" value="Cyclophilin-like_dom_sf"/>
</dbReference>
<accession>M3JUW2</accession>
<gene>
    <name evidence="3" type="ORF">G210_3596</name>
</gene>
<dbReference type="InterPro" id="IPR002130">
    <property type="entry name" value="Cyclophilin-type_PPIase_dom"/>
</dbReference>
<sequence>MISGTASSESPSLPSIPFENQDDLSESFKLCISANDKHQIDPRNFFITFSPQPSLSRDHSVIGEVIHGKSILRELESVKTDDNHSPTVPIQITDCGEWTQGMPIPVYNASYSDIGGDIYEEYPMDDTNFNQESTEEAFAVSDKIKESGTLLFKKGEKQQARFKYRKSLVGYVTIG</sequence>